<feature type="compositionally biased region" description="Low complexity" evidence="3">
    <location>
        <begin position="236"/>
        <end position="255"/>
    </location>
</feature>
<dbReference type="PANTHER" id="PTHR24346">
    <property type="entry name" value="MAP/MICROTUBULE AFFINITY-REGULATING KINASE"/>
    <property type="match status" value="1"/>
</dbReference>
<accession>A0A2T9ZE44</accession>
<gene>
    <name evidence="5" type="ORF">BB560_002653</name>
</gene>
<dbReference type="InterPro" id="IPR011009">
    <property type="entry name" value="Kinase-like_dom_sf"/>
</dbReference>
<comment type="caution">
    <text evidence="5">The sequence shown here is derived from an EMBL/GenBank/DDBJ whole genome shotgun (WGS) entry which is preliminary data.</text>
</comment>
<keyword evidence="2" id="KW-0067">ATP-binding</keyword>
<dbReference type="Pfam" id="PF00069">
    <property type="entry name" value="Pkinase"/>
    <property type="match status" value="1"/>
</dbReference>
<evidence type="ECO:0000313" key="6">
    <source>
        <dbReference type="Proteomes" id="UP000245609"/>
    </source>
</evidence>
<dbReference type="GO" id="GO:0004674">
    <property type="term" value="F:protein serine/threonine kinase activity"/>
    <property type="evidence" value="ECO:0007669"/>
    <property type="project" value="TreeGrafter"/>
</dbReference>
<dbReference type="PROSITE" id="PS00108">
    <property type="entry name" value="PROTEIN_KINASE_ST"/>
    <property type="match status" value="1"/>
</dbReference>
<feature type="region of interest" description="Disordered" evidence="3">
    <location>
        <begin position="235"/>
        <end position="272"/>
    </location>
</feature>
<dbReference type="SMART" id="SM00220">
    <property type="entry name" value="S_TKc"/>
    <property type="match status" value="1"/>
</dbReference>
<evidence type="ECO:0000256" key="2">
    <source>
        <dbReference type="ARBA" id="ARBA00022840"/>
    </source>
</evidence>
<keyword evidence="6" id="KW-1185">Reference proteome</keyword>
<dbReference type="OrthoDB" id="40902at2759"/>
<evidence type="ECO:0000259" key="4">
    <source>
        <dbReference type="PROSITE" id="PS50011"/>
    </source>
</evidence>
<dbReference type="GO" id="GO:0005737">
    <property type="term" value="C:cytoplasm"/>
    <property type="evidence" value="ECO:0007669"/>
    <property type="project" value="TreeGrafter"/>
</dbReference>
<protein>
    <recommendedName>
        <fullName evidence="4">Protein kinase domain-containing protein</fullName>
    </recommendedName>
</protein>
<keyword evidence="1" id="KW-0547">Nucleotide-binding</keyword>
<evidence type="ECO:0000313" key="5">
    <source>
        <dbReference type="EMBL" id="PVV02884.1"/>
    </source>
</evidence>
<feature type="compositionally biased region" description="Basic and acidic residues" evidence="3">
    <location>
        <begin position="60"/>
        <end position="72"/>
    </location>
</feature>
<dbReference type="GO" id="GO:0005524">
    <property type="term" value="F:ATP binding"/>
    <property type="evidence" value="ECO:0007669"/>
    <property type="project" value="UniProtKB-KW"/>
</dbReference>
<dbReference type="Proteomes" id="UP000245609">
    <property type="component" value="Unassembled WGS sequence"/>
</dbReference>
<dbReference type="AlphaFoldDB" id="A0A2T9ZE44"/>
<dbReference type="Gene3D" id="1.10.510.10">
    <property type="entry name" value="Transferase(Phosphotransferase) domain 1"/>
    <property type="match status" value="1"/>
</dbReference>
<organism evidence="5 6">
    <name type="scientific">Smittium megazygosporum</name>
    <dbReference type="NCBI Taxonomy" id="133381"/>
    <lineage>
        <taxon>Eukaryota</taxon>
        <taxon>Fungi</taxon>
        <taxon>Fungi incertae sedis</taxon>
        <taxon>Zoopagomycota</taxon>
        <taxon>Kickxellomycotina</taxon>
        <taxon>Harpellomycetes</taxon>
        <taxon>Harpellales</taxon>
        <taxon>Legeriomycetaceae</taxon>
        <taxon>Smittium</taxon>
    </lineage>
</organism>
<sequence>MLEIVDIQTKLHTNEQRKKSRVDSLFQGSFELFDSEITKYNVAKTSDSEYRSRQKNWKSGNKENRSKALEAYDRDFSSKDKTKEKLAPALSSDIQENYFKDVKNSRNAVQKAISIPKKFSGNTNFLAKDQVGSFIHNNNSINHSDIKLNSTKKVLKIKLDGGNITPSQPTRKTATVTAKDPKIRIKLAPRNSSIPQSKRENEDNIYIEEIPTKNKPDCPVLEQSVKNEATDFIQLNQSNNSKNNENYYQSSSSGHQRSRFRRRCRKKVSHTLSPDSGYDSGCNIMNNAKQSREMNAKHDFEFPKNLNSKFDFIFNTPLAEYRLIKHLGSGSYGSVDLMENIVSNQRYAVKKVYRLKSFQDRAMTRDRLRKMERRVINEGNMANLLGQIHPHIAMLYDIRKSKTFFYMFFEHIRGPTLAEVVGERGLPEIETKYLFRQMVHTVKFLHSYCITHRDIKLDNIMVDYKCLTKEYNKSCNCKTYVCEHLNYGKIKFIDFGLSGFWNGNKKLSTFCGSPPYTAPEIFRGTPYRGAKVDIWSLGICLYVMKSGRFPFSNSKSSNDIEIIEIPLYKMPENISPELENLIQTIIEPDPEKRPSASTILKHEWFEIGECNNAKTKIGPDKDENDEYCCASCLGGNKNLNKVSTELLKIRNMNKCTIINREAIKKVSKLLSISESVVYKEVARIVVGNNISQGLKIEKPGGSYFNTEFKSNLIVSIYILFTSSLEIRRESSHFPEQLGERFAQALQTEKKLIKEPESVSKKISKVFNKGILRRKSSMFSGIDFKGTSTYDSVILKTPECSNTIAYKQSDGKEQSKAGNSKLKNFFSKEQESLEDSETAGNNSILESVFIRRVYSFERDGDYIIVKNCIYGNDIEVSSIMEGITTILSQINARHSYIEMLPLIRESRLKTVKYSYLDMHIPSIKICSKTNHKVLFHINDKKIIEEKNTSQVKKLLEKIPTLKNKIDNSKAKNLLFKEFKDIPLHKLCSRRVEKAYIKLTMLDYLPDQSLLQNIESEFSTQYLPNMYYFTKKNQNHNDYFLGINRVDDPSYLVNASKDSGLPQGHRYSVRYYRGKNRKVVVRNQTNIKSQFSIFSGGLFSINESKKKLEFEENLNTNGIMVSKNLQSKKSVIGFSKKLISHATSKAGDSGTHRNKASYYLDYDGSGIPVNKVTSTIIAQQTPNLEYLQDEYYQYKLDGTLEELSCVFKIEIVLKENVMNSRRVFSKGSSKRPEIYVKLSFLKGDKTKYKVIKYIFKKYLEE</sequence>
<feature type="domain" description="Protein kinase" evidence="4">
    <location>
        <begin position="321"/>
        <end position="605"/>
    </location>
</feature>
<name>A0A2T9ZE44_9FUNG</name>
<proteinExistence type="predicted"/>
<dbReference type="PANTHER" id="PTHR24346:SF30">
    <property type="entry name" value="MATERNAL EMBRYONIC LEUCINE ZIPPER KINASE"/>
    <property type="match status" value="1"/>
</dbReference>
<dbReference type="PROSITE" id="PS50011">
    <property type="entry name" value="PROTEIN_KINASE_DOM"/>
    <property type="match status" value="1"/>
</dbReference>
<dbReference type="GO" id="GO:0035556">
    <property type="term" value="P:intracellular signal transduction"/>
    <property type="evidence" value="ECO:0007669"/>
    <property type="project" value="TreeGrafter"/>
</dbReference>
<dbReference type="EMBL" id="MBFS01000307">
    <property type="protein sequence ID" value="PVV02884.1"/>
    <property type="molecule type" value="Genomic_DNA"/>
</dbReference>
<evidence type="ECO:0000256" key="1">
    <source>
        <dbReference type="ARBA" id="ARBA00022741"/>
    </source>
</evidence>
<dbReference type="STRING" id="133381.A0A2T9ZE44"/>
<dbReference type="SUPFAM" id="SSF56112">
    <property type="entry name" value="Protein kinase-like (PK-like)"/>
    <property type="match status" value="1"/>
</dbReference>
<evidence type="ECO:0000256" key="3">
    <source>
        <dbReference type="SAM" id="MobiDB-lite"/>
    </source>
</evidence>
<dbReference type="InterPro" id="IPR008271">
    <property type="entry name" value="Ser/Thr_kinase_AS"/>
</dbReference>
<feature type="compositionally biased region" description="Basic residues" evidence="3">
    <location>
        <begin position="256"/>
        <end position="269"/>
    </location>
</feature>
<reference evidence="5 6" key="1">
    <citation type="journal article" date="2018" name="MBio">
        <title>Comparative Genomics Reveals the Core Gene Toolbox for the Fungus-Insect Symbiosis.</title>
        <authorList>
            <person name="Wang Y."/>
            <person name="Stata M."/>
            <person name="Wang W."/>
            <person name="Stajich J.E."/>
            <person name="White M.M."/>
            <person name="Moncalvo J.M."/>
        </authorList>
    </citation>
    <scope>NUCLEOTIDE SEQUENCE [LARGE SCALE GENOMIC DNA]</scope>
    <source>
        <strain evidence="5 6">SC-DP-2</strain>
    </source>
</reference>
<dbReference type="InterPro" id="IPR000719">
    <property type="entry name" value="Prot_kinase_dom"/>
</dbReference>
<feature type="region of interest" description="Disordered" evidence="3">
    <location>
        <begin position="48"/>
        <end position="72"/>
    </location>
</feature>